<reference evidence="2 3" key="2">
    <citation type="submission" date="2018-11" db="EMBL/GenBank/DDBJ databases">
        <authorList>
            <consortium name="Pathogen Informatics"/>
        </authorList>
    </citation>
    <scope>NUCLEOTIDE SEQUENCE [LARGE SCALE GENOMIC DNA]</scope>
</reference>
<proteinExistence type="predicted"/>
<evidence type="ECO:0000256" key="1">
    <source>
        <dbReference type="SAM" id="MobiDB-lite"/>
    </source>
</evidence>
<feature type="region of interest" description="Disordered" evidence="1">
    <location>
        <begin position="19"/>
        <end position="60"/>
    </location>
</feature>
<accession>A0A183HIL7</accession>
<dbReference type="EMBL" id="UZAJ01007567">
    <property type="protein sequence ID" value="VDO50436.1"/>
    <property type="molecule type" value="Genomic_DNA"/>
</dbReference>
<evidence type="ECO:0000313" key="2">
    <source>
        <dbReference type="EMBL" id="VDO50436.1"/>
    </source>
</evidence>
<dbReference type="WBParaSite" id="OFLC_0000732801-mRNA-1">
    <property type="protein sequence ID" value="OFLC_0000732801-mRNA-1"/>
    <property type="gene ID" value="OFLC_0000732801"/>
</dbReference>
<dbReference type="AlphaFoldDB" id="A0A183HIL7"/>
<organism evidence="4">
    <name type="scientific">Onchocerca flexuosa</name>
    <dbReference type="NCBI Taxonomy" id="387005"/>
    <lineage>
        <taxon>Eukaryota</taxon>
        <taxon>Metazoa</taxon>
        <taxon>Ecdysozoa</taxon>
        <taxon>Nematoda</taxon>
        <taxon>Chromadorea</taxon>
        <taxon>Rhabditida</taxon>
        <taxon>Spirurina</taxon>
        <taxon>Spiruromorpha</taxon>
        <taxon>Filarioidea</taxon>
        <taxon>Onchocercidae</taxon>
        <taxon>Onchocerca</taxon>
    </lineage>
</organism>
<protein>
    <submittedName>
        <fullName evidence="2 4">Uncharacterized protein</fullName>
    </submittedName>
</protein>
<evidence type="ECO:0000313" key="3">
    <source>
        <dbReference type="Proteomes" id="UP000267606"/>
    </source>
</evidence>
<keyword evidence="3" id="KW-1185">Reference proteome</keyword>
<gene>
    <name evidence="2" type="ORF">OFLC_LOCUS7331</name>
</gene>
<reference evidence="4" key="1">
    <citation type="submission" date="2016-06" db="UniProtKB">
        <authorList>
            <consortium name="WormBaseParasite"/>
        </authorList>
    </citation>
    <scope>IDENTIFICATION</scope>
</reference>
<evidence type="ECO:0000313" key="4">
    <source>
        <dbReference type="WBParaSite" id="OFLC_0000732801-mRNA-1"/>
    </source>
</evidence>
<dbReference type="Proteomes" id="UP000267606">
    <property type="component" value="Unassembled WGS sequence"/>
</dbReference>
<name>A0A183HIL7_9BILA</name>
<sequence>MKRFWKWVVGQKNTIQKWQSTVLHPDRNEKRDRRRLKPTGGSDNELERNEKRNSKILQEDSDNYNMSISLRDLNTSYENEPIDFEEFFEESLLAIESAL</sequence>